<evidence type="ECO:0000313" key="2">
    <source>
        <dbReference type="EMBL" id="SFG49928.1"/>
    </source>
</evidence>
<dbReference type="CDD" id="cd06850">
    <property type="entry name" value="biotinyl_domain"/>
    <property type="match status" value="1"/>
</dbReference>
<feature type="domain" description="Lipoyl-binding" evidence="1">
    <location>
        <begin position="1"/>
        <end position="68"/>
    </location>
</feature>
<proteinExistence type="predicted"/>
<evidence type="ECO:0000313" key="3">
    <source>
        <dbReference type="Proteomes" id="UP000199065"/>
    </source>
</evidence>
<dbReference type="Proteomes" id="UP000199065">
    <property type="component" value="Unassembled WGS sequence"/>
</dbReference>
<gene>
    <name evidence="2" type="ORF">SAMN05660282_01056</name>
</gene>
<protein>
    <submittedName>
        <fullName evidence="2">Biotin-requiring enzyme</fullName>
    </submittedName>
</protein>
<dbReference type="InterPro" id="IPR000089">
    <property type="entry name" value="Biotin_lipoyl"/>
</dbReference>
<dbReference type="AlphaFoldDB" id="A0A1I2SAT4"/>
<dbReference type="Pfam" id="PF00364">
    <property type="entry name" value="Biotin_lipoyl"/>
    <property type="match status" value="1"/>
</dbReference>
<reference evidence="2 3" key="1">
    <citation type="submission" date="2016-10" db="EMBL/GenBank/DDBJ databases">
        <authorList>
            <person name="de Groot N.N."/>
        </authorList>
    </citation>
    <scope>NUCLEOTIDE SEQUENCE [LARGE SCALE GENOMIC DNA]</scope>
    <source>
        <strain>J11</strain>
        <strain evidence="3">PG 39</strain>
    </source>
</reference>
<dbReference type="OrthoDB" id="4414160at2"/>
<evidence type="ECO:0000259" key="1">
    <source>
        <dbReference type="PROSITE" id="PS50968"/>
    </source>
</evidence>
<dbReference type="InterPro" id="IPR011053">
    <property type="entry name" value="Single_hybrid_motif"/>
</dbReference>
<organism evidence="2 3">
    <name type="scientific">Corynebacterium spheniscorum</name>
    <dbReference type="NCBI Taxonomy" id="185761"/>
    <lineage>
        <taxon>Bacteria</taxon>
        <taxon>Bacillati</taxon>
        <taxon>Actinomycetota</taxon>
        <taxon>Actinomycetes</taxon>
        <taxon>Mycobacteriales</taxon>
        <taxon>Corynebacteriaceae</taxon>
        <taxon>Corynebacterium</taxon>
    </lineage>
</organism>
<accession>A0A1I2SAT4</accession>
<dbReference type="RefSeq" id="WP_092285162.1">
    <property type="nucleotide sequence ID" value="NZ_FOPJ01000005.1"/>
</dbReference>
<dbReference type="SUPFAM" id="SSF51230">
    <property type="entry name" value="Single hybrid motif"/>
    <property type="match status" value="1"/>
</dbReference>
<keyword evidence="3" id="KW-1185">Reference proteome</keyword>
<name>A0A1I2SAT4_9CORY</name>
<sequence>MRICAPFAGIIHYRVKPGDKVDTGMVLASVEAVKLEAPIPSPGPGVVKELLCENYADVAGGDVLIVLEES</sequence>
<dbReference type="STRING" id="185761.SAMN05660282_01056"/>
<dbReference type="PROSITE" id="PS50968">
    <property type="entry name" value="BIOTINYL_LIPOYL"/>
    <property type="match status" value="1"/>
</dbReference>
<dbReference type="Gene3D" id="2.40.50.100">
    <property type="match status" value="1"/>
</dbReference>
<dbReference type="EMBL" id="FOPJ01000005">
    <property type="protein sequence ID" value="SFG49928.1"/>
    <property type="molecule type" value="Genomic_DNA"/>
</dbReference>